<feature type="domain" description="FAD-binding FR-type" evidence="11">
    <location>
        <begin position="283"/>
        <end position="396"/>
    </location>
</feature>
<evidence type="ECO:0000313" key="12">
    <source>
        <dbReference type="EMBL" id="KAK3049411.1"/>
    </source>
</evidence>
<evidence type="ECO:0000256" key="1">
    <source>
        <dbReference type="ARBA" id="ARBA00004141"/>
    </source>
</evidence>
<dbReference type="CDD" id="cd06186">
    <property type="entry name" value="NOX_Duox_like_FAD_NADP"/>
    <property type="match status" value="1"/>
</dbReference>
<evidence type="ECO:0000256" key="8">
    <source>
        <dbReference type="ARBA" id="ARBA00023065"/>
    </source>
</evidence>
<feature type="transmembrane region" description="Helical" evidence="10">
    <location>
        <begin position="29"/>
        <end position="50"/>
    </location>
</feature>
<comment type="similarity">
    <text evidence="2">Belongs to the ferric reductase (FRE) family.</text>
</comment>
<dbReference type="SFLD" id="SFLDG01168">
    <property type="entry name" value="Ferric_reductase_subgroup_(FRE"/>
    <property type="match status" value="1"/>
</dbReference>
<evidence type="ECO:0000256" key="4">
    <source>
        <dbReference type="ARBA" id="ARBA00022692"/>
    </source>
</evidence>
<proteinExistence type="inferred from homology"/>
<keyword evidence="9 10" id="KW-0472">Membrane</keyword>
<comment type="subcellular location">
    <subcellularLocation>
        <location evidence="1">Membrane</location>
        <topology evidence="1">Multi-pass membrane protein</topology>
    </subcellularLocation>
</comment>
<dbReference type="GO" id="GO:0000293">
    <property type="term" value="F:ferric-chelate reductase activity"/>
    <property type="evidence" value="ECO:0007669"/>
    <property type="project" value="UniProtKB-ARBA"/>
</dbReference>
<organism evidence="12 13">
    <name type="scientific">Extremus antarcticus</name>
    <dbReference type="NCBI Taxonomy" id="702011"/>
    <lineage>
        <taxon>Eukaryota</taxon>
        <taxon>Fungi</taxon>
        <taxon>Dikarya</taxon>
        <taxon>Ascomycota</taxon>
        <taxon>Pezizomycotina</taxon>
        <taxon>Dothideomycetes</taxon>
        <taxon>Dothideomycetidae</taxon>
        <taxon>Mycosphaerellales</taxon>
        <taxon>Extremaceae</taxon>
        <taxon>Extremus</taxon>
    </lineage>
</organism>
<accession>A0AAJ0G5R0</accession>
<dbReference type="EMBL" id="JAWDJX010000040">
    <property type="protein sequence ID" value="KAK3049411.1"/>
    <property type="molecule type" value="Genomic_DNA"/>
</dbReference>
<dbReference type="InterPro" id="IPR039261">
    <property type="entry name" value="FNR_nucleotide-bd"/>
</dbReference>
<dbReference type="InterPro" id="IPR017927">
    <property type="entry name" value="FAD-bd_FR_type"/>
</dbReference>
<dbReference type="InterPro" id="IPR013121">
    <property type="entry name" value="Fe_red_NAD-bd_6"/>
</dbReference>
<evidence type="ECO:0000256" key="6">
    <source>
        <dbReference type="ARBA" id="ARBA00022989"/>
    </source>
</evidence>
<protein>
    <recommendedName>
        <fullName evidence="11">FAD-binding FR-type domain-containing protein</fullName>
    </recommendedName>
</protein>
<feature type="transmembrane region" description="Helical" evidence="10">
    <location>
        <begin position="91"/>
        <end position="116"/>
    </location>
</feature>
<dbReference type="PANTHER" id="PTHR32361">
    <property type="entry name" value="FERRIC/CUPRIC REDUCTASE TRANSMEMBRANE COMPONENT"/>
    <property type="match status" value="1"/>
</dbReference>
<evidence type="ECO:0000256" key="9">
    <source>
        <dbReference type="ARBA" id="ARBA00023136"/>
    </source>
</evidence>
<evidence type="ECO:0000313" key="13">
    <source>
        <dbReference type="Proteomes" id="UP001271007"/>
    </source>
</evidence>
<dbReference type="GO" id="GO:0005886">
    <property type="term" value="C:plasma membrane"/>
    <property type="evidence" value="ECO:0007669"/>
    <property type="project" value="TreeGrafter"/>
</dbReference>
<dbReference type="Pfam" id="PF01794">
    <property type="entry name" value="Ferric_reduct"/>
    <property type="match status" value="1"/>
</dbReference>
<feature type="transmembrane region" description="Helical" evidence="10">
    <location>
        <begin position="405"/>
        <end position="424"/>
    </location>
</feature>
<evidence type="ECO:0000256" key="7">
    <source>
        <dbReference type="ARBA" id="ARBA00023002"/>
    </source>
</evidence>
<gene>
    <name evidence="12" type="ORF">LTR09_009330</name>
</gene>
<feature type="transmembrane region" description="Helical" evidence="10">
    <location>
        <begin position="136"/>
        <end position="160"/>
    </location>
</feature>
<evidence type="ECO:0000256" key="3">
    <source>
        <dbReference type="ARBA" id="ARBA00022448"/>
    </source>
</evidence>
<evidence type="ECO:0000256" key="2">
    <source>
        <dbReference type="ARBA" id="ARBA00006278"/>
    </source>
</evidence>
<keyword evidence="8" id="KW-0406">Ion transport</keyword>
<evidence type="ECO:0000256" key="5">
    <source>
        <dbReference type="ARBA" id="ARBA00022982"/>
    </source>
</evidence>
<dbReference type="Pfam" id="PF08030">
    <property type="entry name" value="NAD_binding_6"/>
    <property type="match status" value="1"/>
</dbReference>
<feature type="transmembrane region" description="Helical" evidence="10">
    <location>
        <begin position="260"/>
        <end position="278"/>
    </location>
</feature>
<evidence type="ECO:0000256" key="10">
    <source>
        <dbReference type="SAM" id="Phobius"/>
    </source>
</evidence>
<dbReference type="SUPFAM" id="SSF52343">
    <property type="entry name" value="Ferredoxin reductase-like, C-terminal NADP-linked domain"/>
    <property type="match status" value="1"/>
</dbReference>
<dbReference type="PANTHER" id="PTHR32361:SF23">
    <property type="entry name" value="FERRIC-CHELATE REDUCTASE"/>
    <property type="match status" value="1"/>
</dbReference>
<feature type="transmembrane region" description="Helical" evidence="10">
    <location>
        <begin position="236"/>
        <end position="254"/>
    </location>
</feature>
<sequence>MYMCAFNDTSKCEYQQGYWRFWYEADHRYAVPTTAFFTACILVFATGHFFNKFMSGSLSRSKTIRRMTALLRYGSYKAFRIPALNWNSAPLGVLALGAIGLIYFTCMTLIPQPYYWAHNMDGSWGSSPPLATRSGWLSLGCMPFVFLTAGKSNFITVVTGVSHEKLQVFHRWISYAFFVTALLHTFPFIVYNIQTGTMREQWNTSLFYWTGVIALVAQAWLTFASLSPIRAWSYEFFKFSHFLAALIFMLFLFFHCDYTLSAWDYFIVSGVLFSLSWFHRQTRVYFEHGIGKRATISLTANGFICVRVPTQASWVVGQHFFVRFLSLGIHAWSIHPFTACSLPQRASVFDRTDSELVFYIRPQGGFTARLARFAEAHPNGTMRVLLDGPYGGVDMRKLQQSRRQLIVAGGSGAGWIIPMLTAFLRKRELESMRQNVAEPSSARVVLATRDIATRQWFEKTLVELLASFNLESVPKDLDIELYYTGSAENLEAPKATGQFLQKLDEPEKAVGHEIVTTRSGSDSDSNSGSLRSQLAKHIDARPDLPALIRAEGAATTPNGQLGVFVCGPLSMQNDVSQAVAAEQLGILKDGSKDVYLHMEHFSWA</sequence>
<keyword evidence="4 10" id="KW-0812">Transmembrane</keyword>
<dbReference type="Pfam" id="PF08022">
    <property type="entry name" value="FAD_binding_8"/>
    <property type="match status" value="1"/>
</dbReference>
<dbReference type="Proteomes" id="UP001271007">
    <property type="component" value="Unassembled WGS sequence"/>
</dbReference>
<reference evidence="12" key="1">
    <citation type="submission" date="2023-04" db="EMBL/GenBank/DDBJ databases">
        <title>Black Yeasts Isolated from many extreme environments.</title>
        <authorList>
            <person name="Coleine C."/>
            <person name="Stajich J.E."/>
            <person name="Selbmann L."/>
        </authorList>
    </citation>
    <scope>NUCLEOTIDE SEQUENCE</scope>
    <source>
        <strain evidence="12">CCFEE 5312</strain>
    </source>
</reference>
<name>A0AAJ0G5R0_9PEZI</name>
<dbReference type="PROSITE" id="PS51384">
    <property type="entry name" value="FAD_FR"/>
    <property type="match status" value="1"/>
</dbReference>
<comment type="caution">
    <text evidence="12">The sequence shown here is derived from an EMBL/GenBank/DDBJ whole genome shotgun (WGS) entry which is preliminary data.</text>
</comment>
<dbReference type="InterPro" id="IPR013112">
    <property type="entry name" value="FAD-bd_8"/>
</dbReference>
<dbReference type="GO" id="GO:0006826">
    <property type="term" value="P:iron ion transport"/>
    <property type="evidence" value="ECO:0007669"/>
    <property type="project" value="TreeGrafter"/>
</dbReference>
<dbReference type="InterPro" id="IPR013130">
    <property type="entry name" value="Fe3_Rdtase_TM_dom"/>
</dbReference>
<dbReference type="GO" id="GO:0006879">
    <property type="term" value="P:intracellular iron ion homeostasis"/>
    <property type="evidence" value="ECO:0007669"/>
    <property type="project" value="TreeGrafter"/>
</dbReference>
<evidence type="ECO:0000259" key="11">
    <source>
        <dbReference type="PROSITE" id="PS51384"/>
    </source>
</evidence>
<keyword evidence="7" id="KW-0560">Oxidoreductase</keyword>
<keyword evidence="6 10" id="KW-1133">Transmembrane helix</keyword>
<keyword evidence="3" id="KW-0813">Transport</keyword>
<feature type="transmembrane region" description="Helical" evidence="10">
    <location>
        <begin position="206"/>
        <end position="224"/>
    </location>
</feature>
<dbReference type="InterPro" id="IPR051410">
    <property type="entry name" value="Ferric/Cupric_Reductase"/>
</dbReference>
<keyword evidence="5" id="KW-0249">Electron transport</keyword>
<dbReference type="SFLD" id="SFLDS00052">
    <property type="entry name" value="Ferric_Reductase_Domain"/>
    <property type="match status" value="1"/>
</dbReference>
<dbReference type="AlphaFoldDB" id="A0AAJ0G5R0"/>
<feature type="transmembrane region" description="Helical" evidence="10">
    <location>
        <begin position="172"/>
        <end position="194"/>
    </location>
</feature>
<dbReference type="Gene3D" id="3.40.50.80">
    <property type="entry name" value="Nucleotide-binding domain of ferredoxin-NADP reductase (FNR) module"/>
    <property type="match status" value="1"/>
</dbReference>
<keyword evidence="13" id="KW-1185">Reference proteome</keyword>
<dbReference type="GO" id="GO:0015677">
    <property type="term" value="P:copper ion import"/>
    <property type="evidence" value="ECO:0007669"/>
    <property type="project" value="TreeGrafter"/>
</dbReference>